<dbReference type="PANTHER" id="PTHR30461">
    <property type="entry name" value="DNA-INVERTASE FROM LAMBDOID PROPHAGE"/>
    <property type="match status" value="1"/>
</dbReference>
<dbReference type="PROSITE" id="PS51737">
    <property type="entry name" value="RECOMBINASE_DNA_BIND"/>
    <property type="match status" value="1"/>
</dbReference>
<dbReference type="InterPro" id="IPR036162">
    <property type="entry name" value="Resolvase-like_N_sf"/>
</dbReference>
<keyword evidence="1" id="KW-0175">Coiled coil</keyword>
<dbReference type="PROSITE" id="PS51736">
    <property type="entry name" value="RECOMBINASES_3"/>
    <property type="match status" value="1"/>
</dbReference>
<organism evidence="2 3">
    <name type="scientific">Streptococcus suis</name>
    <dbReference type="NCBI Taxonomy" id="1307"/>
    <lineage>
        <taxon>Bacteria</taxon>
        <taxon>Bacillati</taxon>
        <taxon>Bacillota</taxon>
        <taxon>Bacilli</taxon>
        <taxon>Lactobacillales</taxon>
        <taxon>Streptococcaceae</taxon>
        <taxon>Streptococcus</taxon>
    </lineage>
</organism>
<feature type="coiled-coil region" evidence="1">
    <location>
        <begin position="405"/>
        <end position="474"/>
    </location>
</feature>
<name>A0A0Z8GV52_STRSU</name>
<dbReference type="InterPro" id="IPR025827">
    <property type="entry name" value="Zn_ribbon_recom_dom"/>
</dbReference>
<dbReference type="CDD" id="cd00338">
    <property type="entry name" value="Ser_Recombinase"/>
    <property type="match status" value="1"/>
</dbReference>
<dbReference type="Pfam" id="PF00239">
    <property type="entry name" value="Resolvase"/>
    <property type="match status" value="1"/>
</dbReference>
<evidence type="ECO:0000313" key="3">
    <source>
        <dbReference type="Proteomes" id="UP000594569"/>
    </source>
</evidence>
<sequence>MIKKRAYIYTRVSTGMQVEGYSLAAQEERIKQYANAFNIEIVQTYQDAGRSGKSILGREQFLEMLNNIESERDNIDCVIVFKLSRFGRNSADTLKSLEIMENHNVHLICVDDGLDSSKDAGKLVITILSAVAEMERENILAQTMAGRKQKAREGKWNGGFAPMGYSISQGVLQINEEEAELIKMIFDLYANTDMGSNKVAQHLVHLGVTKPIRQNGKTPYFSANVIRNILKNPVYNGKIAFGRRKSKFDSKTNKIRIVPSDSYMVVEGQHEALVDDALWEKTQAKLKAQSKKYEKVNRPKGEHVYLLSGIVKCPYCEASLYGNISKKKNRNKDGEYYKHYFYYSCKHRKMMDGHKCTFTKQIKMEALDREVLTIISKIVSEPSFAKKLQEKINIQIDTEEIDKILEQYETQLRKYLSTKLSLMRQIDNLDYEDRHYNQKFQDLNERLDSIYDMIEEVESLIEANKERKEVIQREKMTAENVYSILLKFETLLAVMEDIDKKRFCQLLIEKVVIRDEKNDSGRWVKSIIFKLPIIEKDLEISLDNNEHVEVVSLLEKRN</sequence>
<dbReference type="InterPro" id="IPR050639">
    <property type="entry name" value="SSR_resolvase"/>
</dbReference>
<dbReference type="InterPro" id="IPR038109">
    <property type="entry name" value="DNA_bind_recomb_sf"/>
</dbReference>
<dbReference type="Gene3D" id="3.40.50.1390">
    <property type="entry name" value="Resolvase, N-terminal catalytic domain"/>
    <property type="match status" value="1"/>
</dbReference>
<dbReference type="RefSeq" id="WP_043024701.1">
    <property type="nucleotide sequence ID" value="NZ_CEDT01000019.1"/>
</dbReference>
<dbReference type="GO" id="GO:0000150">
    <property type="term" value="F:DNA strand exchange activity"/>
    <property type="evidence" value="ECO:0007669"/>
    <property type="project" value="InterPro"/>
</dbReference>
<evidence type="ECO:0000256" key="1">
    <source>
        <dbReference type="SAM" id="Coils"/>
    </source>
</evidence>
<protein>
    <submittedName>
        <fullName evidence="2">Recombinase family protein</fullName>
    </submittedName>
</protein>
<reference evidence="2 3" key="1">
    <citation type="submission" date="2020-12" db="EMBL/GenBank/DDBJ databases">
        <title>Nonconservative transfer and diversity of a new family of integrative and conjugative elements associated with antibiotic resistance in zoonotic pathogen Streptococcus suis.</title>
        <authorList>
            <person name="Huang J."/>
        </authorList>
    </citation>
    <scope>NUCLEOTIDE SEQUENCE [LARGE SCALE GENOMIC DNA]</scope>
    <source>
        <strain evidence="2 3">YZDH1</strain>
    </source>
</reference>
<dbReference type="Pfam" id="PF13408">
    <property type="entry name" value="Zn_ribbon_recom"/>
    <property type="match status" value="1"/>
</dbReference>
<dbReference type="EMBL" id="CP065430">
    <property type="protein sequence ID" value="QPO25780.1"/>
    <property type="molecule type" value="Genomic_DNA"/>
</dbReference>
<evidence type="ECO:0000313" key="2">
    <source>
        <dbReference type="EMBL" id="QPO25780.1"/>
    </source>
</evidence>
<dbReference type="InterPro" id="IPR011109">
    <property type="entry name" value="DNA_bind_recombinase_dom"/>
</dbReference>
<gene>
    <name evidence="2" type="ORF">I5V48_07170</name>
</gene>
<dbReference type="AlphaFoldDB" id="A0A0Z8GV52"/>
<dbReference type="Pfam" id="PF07508">
    <property type="entry name" value="Recombinase"/>
    <property type="match status" value="1"/>
</dbReference>
<dbReference type="Proteomes" id="UP000594569">
    <property type="component" value="Chromosome"/>
</dbReference>
<dbReference type="PANTHER" id="PTHR30461:SF23">
    <property type="entry name" value="DNA RECOMBINASE-RELATED"/>
    <property type="match status" value="1"/>
</dbReference>
<dbReference type="Gene3D" id="3.90.1750.20">
    <property type="entry name" value="Putative Large Serine Recombinase, Chain B, Domain 2"/>
    <property type="match status" value="1"/>
</dbReference>
<dbReference type="SMART" id="SM00857">
    <property type="entry name" value="Resolvase"/>
    <property type="match status" value="1"/>
</dbReference>
<dbReference type="InterPro" id="IPR006119">
    <property type="entry name" value="Resolv_N"/>
</dbReference>
<dbReference type="GO" id="GO:0003677">
    <property type="term" value="F:DNA binding"/>
    <property type="evidence" value="ECO:0007669"/>
    <property type="project" value="InterPro"/>
</dbReference>
<proteinExistence type="predicted"/>
<accession>A0A0Z8GV52</accession>
<dbReference type="SUPFAM" id="SSF53041">
    <property type="entry name" value="Resolvase-like"/>
    <property type="match status" value="1"/>
</dbReference>